<reference evidence="2 3" key="1">
    <citation type="submission" date="2020-09" db="EMBL/GenBank/DDBJ databases">
        <title>Novel species in genus Gordonia.</title>
        <authorList>
            <person name="Zhang G."/>
        </authorList>
    </citation>
    <scope>NUCLEOTIDE SEQUENCE [LARGE SCALE GENOMIC DNA]</scope>
    <source>
        <strain evidence="2 3">ON-33</strain>
    </source>
</reference>
<evidence type="ECO:0000256" key="1">
    <source>
        <dbReference type="RuleBase" id="RU362001"/>
    </source>
</evidence>
<accession>A0ABR7WCV0</accession>
<gene>
    <name evidence="2" type="ORF">IDF66_13600</name>
</gene>
<keyword evidence="3" id="KW-1185">Reference proteome</keyword>
<sequence length="105" mass="11523">MSDLEASPEELARTSRLFGASADRLDDRVRELQARVEKFLDSGWEGRAANAFREDWELWLDGARKVVGGLDATASLLGSAGQTYAATEVANTRELSSDHALLNLR</sequence>
<comment type="caution">
    <text evidence="2">The sequence shown here is derived from an EMBL/GenBank/DDBJ whole genome shotgun (WGS) entry which is preliminary data.</text>
</comment>
<name>A0ABR7WCV0_9ACTN</name>
<dbReference type="InterPro" id="IPR010310">
    <property type="entry name" value="T7SS_ESAT-6-like"/>
</dbReference>
<dbReference type="InterPro" id="IPR036689">
    <property type="entry name" value="ESAT-6-like_sf"/>
</dbReference>
<dbReference type="SUPFAM" id="SSF140453">
    <property type="entry name" value="EsxAB dimer-like"/>
    <property type="match status" value="1"/>
</dbReference>
<evidence type="ECO:0000313" key="3">
    <source>
        <dbReference type="Proteomes" id="UP000602395"/>
    </source>
</evidence>
<comment type="similarity">
    <text evidence="1">Belongs to the WXG100 family.</text>
</comment>
<proteinExistence type="inferred from homology"/>
<dbReference type="EMBL" id="JACWMS010000002">
    <property type="protein sequence ID" value="MBD1320617.1"/>
    <property type="molecule type" value="Genomic_DNA"/>
</dbReference>
<evidence type="ECO:0000313" key="2">
    <source>
        <dbReference type="EMBL" id="MBD1320617.1"/>
    </source>
</evidence>
<dbReference type="RefSeq" id="WP_190267235.1">
    <property type="nucleotide sequence ID" value="NZ_BAABAD010000004.1"/>
</dbReference>
<dbReference type="Pfam" id="PF06013">
    <property type="entry name" value="WXG100"/>
    <property type="match status" value="1"/>
</dbReference>
<organism evidence="2 3">
    <name type="scientific">Gordonia hankookensis</name>
    <dbReference type="NCBI Taxonomy" id="589403"/>
    <lineage>
        <taxon>Bacteria</taxon>
        <taxon>Bacillati</taxon>
        <taxon>Actinomycetota</taxon>
        <taxon>Actinomycetes</taxon>
        <taxon>Mycobacteriales</taxon>
        <taxon>Gordoniaceae</taxon>
        <taxon>Gordonia</taxon>
    </lineage>
</organism>
<dbReference type="Proteomes" id="UP000602395">
    <property type="component" value="Unassembled WGS sequence"/>
</dbReference>
<dbReference type="Gene3D" id="1.10.287.1060">
    <property type="entry name" value="ESAT-6-like"/>
    <property type="match status" value="1"/>
</dbReference>
<protein>
    <recommendedName>
        <fullName evidence="1">ESAT-6-like protein</fullName>
    </recommendedName>
</protein>
<dbReference type="NCBIfam" id="TIGR03930">
    <property type="entry name" value="WXG100_ESAT6"/>
    <property type="match status" value="1"/>
</dbReference>